<dbReference type="InterPro" id="IPR003142">
    <property type="entry name" value="BPL_C"/>
</dbReference>
<evidence type="ECO:0000256" key="1">
    <source>
        <dbReference type="ARBA" id="ARBA00022598"/>
    </source>
</evidence>
<dbReference type="InterPro" id="IPR008988">
    <property type="entry name" value="Transcriptional_repressor_C"/>
</dbReference>
<dbReference type="EC" id="6.3.4.15" evidence="5"/>
<dbReference type="NCBIfam" id="TIGR00121">
    <property type="entry name" value="birA_ligase"/>
    <property type="match status" value="1"/>
</dbReference>
<evidence type="ECO:0000259" key="7">
    <source>
        <dbReference type="PROSITE" id="PS51733"/>
    </source>
</evidence>
<dbReference type="Pfam" id="PF03099">
    <property type="entry name" value="BPL_LplA_LipB"/>
    <property type="match status" value="1"/>
</dbReference>
<gene>
    <name evidence="8" type="ORF">RC54_22410</name>
</gene>
<name>A0AAD0UDB1_9BURK</name>
<dbReference type="SUPFAM" id="SSF50037">
    <property type="entry name" value="C-terminal domain of transcriptional repressors"/>
    <property type="match status" value="1"/>
</dbReference>
<evidence type="ECO:0000256" key="6">
    <source>
        <dbReference type="ARBA" id="ARBA00047846"/>
    </source>
</evidence>
<dbReference type="GO" id="GO:0004077">
    <property type="term" value="F:biotin--[biotin carboxyl-carrier protein] ligase activity"/>
    <property type="evidence" value="ECO:0007669"/>
    <property type="project" value="UniProtKB-EC"/>
</dbReference>
<dbReference type="SUPFAM" id="SSF55681">
    <property type="entry name" value="Class II aaRS and biotin synthetases"/>
    <property type="match status" value="1"/>
</dbReference>
<feature type="domain" description="BPL/LPL catalytic" evidence="7">
    <location>
        <begin position="37"/>
        <end position="215"/>
    </location>
</feature>
<dbReference type="Gene3D" id="3.30.930.10">
    <property type="entry name" value="Bira Bifunctional Protein, Domain 2"/>
    <property type="match status" value="1"/>
</dbReference>
<evidence type="ECO:0000256" key="3">
    <source>
        <dbReference type="ARBA" id="ARBA00022840"/>
    </source>
</evidence>
<protein>
    <recommendedName>
        <fullName evidence="5">biotin--[biotin carboxyl-carrier protein] ligase</fullName>
        <ecNumber evidence="5">6.3.4.15</ecNumber>
    </recommendedName>
</protein>
<evidence type="ECO:0000313" key="8">
    <source>
        <dbReference type="EMBL" id="AYR26397.1"/>
    </source>
</evidence>
<evidence type="ECO:0000256" key="5">
    <source>
        <dbReference type="ARBA" id="ARBA00024227"/>
    </source>
</evidence>
<reference evidence="8 9" key="1">
    <citation type="submission" date="2017-11" db="EMBL/GenBank/DDBJ databases">
        <title>Complete genome sequence of Herbaspirillum rubrisubalbicans DSM 11543.</title>
        <authorList>
            <person name="Chen M."/>
            <person name="An Q."/>
        </authorList>
    </citation>
    <scope>NUCLEOTIDE SEQUENCE [LARGE SCALE GENOMIC DNA]</scope>
    <source>
        <strain evidence="8 9">DSM 11543</strain>
    </source>
</reference>
<organism evidence="8 9">
    <name type="scientific">Herbaspirillum rubrisubalbicans</name>
    <dbReference type="NCBI Taxonomy" id="80842"/>
    <lineage>
        <taxon>Bacteria</taxon>
        <taxon>Pseudomonadati</taxon>
        <taxon>Pseudomonadota</taxon>
        <taxon>Betaproteobacteria</taxon>
        <taxon>Burkholderiales</taxon>
        <taxon>Oxalobacteraceae</taxon>
        <taxon>Herbaspirillum</taxon>
    </lineage>
</organism>
<keyword evidence="1 8" id="KW-0436">Ligase</keyword>
<dbReference type="RefSeq" id="WP_058896996.1">
    <property type="nucleotide sequence ID" value="NZ_CP024996.1"/>
</dbReference>
<sequence>MRSMTLTFPLSAEPDSAPLVRPERIGMLLAGSDPQGQQRIDVEAVAQTGSTNIDLMQRLSSLQRPLLLVADRQTAGRGRAGRPWRAQPQDSLTFSLAWRLQRPTHALLGLPLAVGVALAEALEVFGIRPQLKWPNDVLRDGAKLAGILIETAAEGGRADATWAVIGIGLNLGVPSGLEDELQRAVGSAPELQKPPRETVLAIIVSALSEVLTEFEQRGFGAFVKRWETFHAYAGQSVKIVDNGRVVHEGIALGVDMMGRFLIDTEAGQIEVLAGDVSLRLQDG</sequence>
<dbReference type="Pfam" id="PF02237">
    <property type="entry name" value="BPL_C"/>
    <property type="match status" value="1"/>
</dbReference>
<dbReference type="PROSITE" id="PS51733">
    <property type="entry name" value="BPL_LPL_CATALYTIC"/>
    <property type="match status" value="1"/>
</dbReference>
<comment type="catalytic activity">
    <reaction evidence="6">
        <text>biotin + L-lysyl-[protein] + ATP = N(6)-biotinyl-L-lysyl-[protein] + AMP + diphosphate + H(+)</text>
        <dbReference type="Rhea" id="RHEA:11756"/>
        <dbReference type="Rhea" id="RHEA-COMP:9752"/>
        <dbReference type="Rhea" id="RHEA-COMP:10505"/>
        <dbReference type="ChEBI" id="CHEBI:15378"/>
        <dbReference type="ChEBI" id="CHEBI:29969"/>
        <dbReference type="ChEBI" id="CHEBI:30616"/>
        <dbReference type="ChEBI" id="CHEBI:33019"/>
        <dbReference type="ChEBI" id="CHEBI:57586"/>
        <dbReference type="ChEBI" id="CHEBI:83144"/>
        <dbReference type="ChEBI" id="CHEBI:456215"/>
        <dbReference type="EC" id="6.3.4.15"/>
    </reaction>
</comment>
<dbReference type="InterPro" id="IPR045864">
    <property type="entry name" value="aa-tRNA-synth_II/BPL/LPL"/>
</dbReference>
<dbReference type="PANTHER" id="PTHR12835">
    <property type="entry name" value="BIOTIN PROTEIN LIGASE"/>
    <property type="match status" value="1"/>
</dbReference>
<dbReference type="EMBL" id="CP024996">
    <property type="protein sequence ID" value="AYR26397.1"/>
    <property type="molecule type" value="Genomic_DNA"/>
</dbReference>
<dbReference type="InterPro" id="IPR004143">
    <property type="entry name" value="BPL_LPL_catalytic"/>
</dbReference>
<dbReference type="Gene3D" id="2.30.30.100">
    <property type="match status" value="1"/>
</dbReference>
<keyword evidence="2" id="KW-0547">Nucleotide-binding</keyword>
<dbReference type="AlphaFoldDB" id="A0AAD0UDB1"/>
<dbReference type="Proteomes" id="UP000269199">
    <property type="component" value="Chromosome"/>
</dbReference>
<dbReference type="InterPro" id="IPR004408">
    <property type="entry name" value="Biotin_CoA_COase_ligase"/>
</dbReference>
<dbReference type="CDD" id="cd16442">
    <property type="entry name" value="BPL"/>
    <property type="match status" value="1"/>
</dbReference>
<keyword evidence="4" id="KW-0092">Biotin</keyword>
<evidence type="ECO:0000256" key="4">
    <source>
        <dbReference type="ARBA" id="ARBA00023267"/>
    </source>
</evidence>
<dbReference type="GO" id="GO:0005737">
    <property type="term" value="C:cytoplasm"/>
    <property type="evidence" value="ECO:0007669"/>
    <property type="project" value="TreeGrafter"/>
</dbReference>
<dbReference type="PANTHER" id="PTHR12835:SF5">
    <property type="entry name" value="BIOTIN--PROTEIN LIGASE"/>
    <property type="match status" value="1"/>
</dbReference>
<evidence type="ECO:0000313" key="9">
    <source>
        <dbReference type="Proteomes" id="UP000269199"/>
    </source>
</evidence>
<evidence type="ECO:0000256" key="2">
    <source>
        <dbReference type="ARBA" id="ARBA00022741"/>
    </source>
</evidence>
<proteinExistence type="predicted"/>
<keyword evidence="3" id="KW-0067">ATP-binding</keyword>
<dbReference type="GO" id="GO:0005524">
    <property type="term" value="F:ATP binding"/>
    <property type="evidence" value="ECO:0007669"/>
    <property type="project" value="UniProtKB-KW"/>
</dbReference>
<accession>A0AAD0UDB1</accession>